<feature type="transmembrane region" description="Helical" evidence="8">
    <location>
        <begin position="263"/>
        <end position="286"/>
    </location>
</feature>
<dbReference type="PRINTS" id="PR01437">
    <property type="entry name" value="NUOXDRDTASE4"/>
</dbReference>
<feature type="transmembrane region" description="Helical" evidence="8">
    <location>
        <begin position="474"/>
        <end position="492"/>
    </location>
</feature>
<feature type="transmembrane region" description="Helical" evidence="8">
    <location>
        <begin position="390"/>
        <end position="408"/>
    </location>
</feature>
<sequence length="524" mass="54989">MAAPGATSIDTAAAHIAGATALADWLVIAPVALPILGGALLLMVRHRTRVHAVLAFLFLFASFLSSAFLLARVVSEGPLVMTMGRWLPPFGITFNADVLGATFATAATFVATVAAVFALRDINVTGRRYGFYSFLLLMVAGVDGAFLTGDIFNLYVWFEVFVISSFGLLVLGSERRQIDGATKYAVLNLVATTVFLITTGMLYGTFGTLNMADIARKAEGLRETGPLMTIATLYLLAFGMKAAAFPLNYWLPASYHTPRIVTSALFGGLLTKVGIYALLRTMMTLFPVEREVLSGLIGWIAVATMLLGILGALAQSDVRRIIGFVVISGIGVMLSGLALGTPLGVTGTILYAVHSILVMTALYLLAGLMHEAGGSYSLHETAGLYRSHPLLAAMALLLVLAAAGLPPLSGLWPKVMLVKASIESGAWWLASAILVSSILTVIALGRVFALSFWRMDAGETVERTDAERAISPGAGYGVLAALIVPAIAIGVYPEPFLRLAAAAAAGLADPASYLDAVFPPGGGS</sequence>
<feature type="transmembrane region" description="Helical" evidence="8">
    <location>
        <begin position="428"/>
        <end position="453"/>
    </location>
</feature>
<feature type="transmembrane region" description="Helical" evidence="8">
    <location>
        <begin position="129"/>
        <end position="148"/>
    </location>
</feature>
<keyword evidence="4 7" id="KW-0812">Transmembrane</keyword>
<feature type="transmembrane region" description="Helical" evidence="8">
    <location>
        <begin position="349"/>
        <end position="369"/>
    </location>
</feature>
<keyword evidence="11" id="KW-1185">Reference proteome</keyword>
<dbReference type="NCBIfam" id="NF009306">
    <property type="entry name" value="PRK12663.1"/>
    <property type="match status" value="1"/>
</dbReference>
<evidence type="ECO:0000256" key="2">
    <source>
        <dbReference type="ARBA" id="ARBA00005346"/>
    </source>
</evidence>
<feature type="transmembrane region" description="Helical" evidence="8">
    <location>
        <begin position="94"/>
        <end position="117"/>
    </location>
</feature>
<evidence type="ECO:0000313" key="11">
    <source>
        <dbReference type="Proteomes" id="UP001556692"/>
    </source>
</evidence>
<feature type="transmembrane region" description="Helical" evidence="8">
    <location>
        <begin position="292"/>
        <end position="314"/>
    </location>
</feature>
<feature type="domain" description="NADH:quinone oxidoreductase/Mrp antiporter transmembrane" evidence="9">
    <location>
        <begin position="150"/>
        <end position="440"/>
    </location>
</feature>
<reference evidence="10 11" key="1">
    <citation type="submission" date="2024-05" db="EMBL/GenBank/DDBJ databases">
        <authorList>
            <person name="Jiang F."/>
        </authorList>
    </citation>
    <scope>NUCLEOTIDE SEQUENCE [LARGE SCALE GENOMIC DNA]</scope>
    <source>
        <strain evidence="10 11">LZ166</strain>
    </source>
</reference>
<organism evidence="10 11">
    <name type="scientific">Aquibium pacificus</name>
    <dbReference type="NCBI Taxonomy" id="3153579"/>
    <lineage>
        <taxon>Bacteria</taxon>
        <taxon>Pseudomonadati</taxon>
        <taxon>Pseudomonadota</taxon>
        <taxon>Alphaproteobacteria</taxon>
        <taxon>Hyphomicrobiales</taxon>
        <taxon>Phyllobacteriaceae</taxon>
        <taxon>Aquibium</taxon>
    </lineage>
</organism>
<proteinExistence type="inferred from homology"/>
<comment type="similarity">
    <text evidence="2">Belongs to the CPA3 antiporters (TC 2.A.63) subunit D family.</text>
</comment>
<evidence type="ECO:0000256" key="4">
    <source>
        <dbReference type="ARBA" id="ARBA00022692"/>
    </source>
</evidence>
<feature type="transmembrane region" description="Helical" evidence="8">
    <location>
        <begin position="321"/>
        <end position="343"/>
    </location>
</feature>
<keyword evidence="6 8" id="KW-0472">Membrane</keyword>
<name>A0ABV3SN35_9HYPH</name>
<comment type="subcellular location">
    <subcellularLocation>
        <location evidence="1">Cell membrane</location>
        <topology evidence="1">Multi-pass membrane protein</topology>
    </subcellularLocation>
    <subcellularLocation>
        <location evidence="7">Membrane</location>
        <topology evidence="7">Multi-pass membrane protein</topology>
    </subcellularLocation>
</comment>
<dbReference type="InterPro" id="IPR001750">
    <property type="entry name" value="ND/Mrp_TM"/>
</dbReference>
<accession>A0ABV3SN35</accession>
<dbReference type="Proteomes" id="UP001556692">
    <property type="component" value="Unassembled WGS sequence"/>
</dbReference>
<gene>
    <name evidence="10" type="ORF">ABGN05_20910</name>
</gene>
<feature type="transmembrane region" description="Helical" evidence="8">
    <location>
        <begin position="184"/>
        <end position="206"/>
    </location>
</feature>
<dbReference type="Pfam" id="PF00361">
    <property type="entry name" value="Proton_antipo_M"/>
    <property type="match status" value="1"/>
</dbReference>
<dbReference type="RefSeq" id="WP_367956002.1">
    <property type="nucleotide sequence ID" value="NZ_JBDPGJ010000005.1"/>
</dbReference>
<dbReference type="PANTHER" id="PTHR42703:SF1">
    <property type="entry name" value="NA(+)_H(+) ANTIPORTER SUBUNIT D1"/>
    <property type="match status" value="1"/>
</dbReference>
<keyword evidence="3" id="KW-1003">Cell membrane</keyword>
<dbReference type="PANTHER" id="PTHR42703">
    <property type="entry name" value="NADH DEHYDROGENASE"/>
    <property type="match status" value="1"/>
</dbReference>
<dbReference type="InterPro" id="IPR003918">
    <property type="entry name" value="NADH_UbQ_OxRdtase"/>
</dbReference>
<feature type="transmembrane region" description="Helical" evidence="8">
    <location>
        <begin position="154"/>
        <end position="172"/>
    </location>
</feature>
<evidence type="ECO:0000256" key="1">
    <source>
        <dbReference type="ARBA" id="ARBA00004651"/>
    </source>
</evidence>
<protein>
    <submittedName>
        <fullName evidence="10">Na+/H+ antiporter subunit D</fullName>
    </submittedName>
</protein>
<keyword evidence="5 8" id="KW-1133">Transmembrane helix</keyword>
<evidence type="ECO:0000256" key="6">
    <source>
        <dbReference type="ARBA" id="ARBA00023136"/>
    </source>
</evidence>
<evidence type="ECO:0000259" key="9">
    <source>
        <dbReference type="Pfam" id="PF00361"/>
    </source>
</evidence>
<dbReference type="EMBL" id="JBDPGJ010000005">
    <property type="protein sequence ID" value="MEX0408124.1"/>
    <property type="molecule type" value="Genomic_DNA"/>
</dbReference>
<evidence type="ECO:0000256" key="5">
    <source>
        <dbReference type="ARBA" id="ARBA00022989"/>
    </source>
</evidence>
<evidence type="ECO:0000256" key="8">
    <source>
        <dbReference type="SAM" id="Phobius"/>
    </source>
</evidence>
<evidence type="ECO:0000256" key="7">
    <source>
        <dbReference type="RuleBase" id="RU000320"/>
    </source>
</evidence>
<evidence type="ECO:0000256" key="3">
    <source>
        <dbReference type="ARBA" id="ARBA00022475"/>
    </source>
</evidence>
<feature type="transmembrane region" description="Helical" evidence="8">
    <location>
        <begin position="51"/>
        <end position="74"/>
    </location>
</feature>
<comment type="caution">
    <text evidence="10">The sequence shown here is derived from an EMBL/GenBank/DDBJ whole genome shotgun (WGS) entry which is preliminary data.</text>
</comment>
<feature type="transmembrane region" description="Helical" evidence="8">
    <location>
        <begin position="25"/>
        <end position="44"/>
    </location>
</feature>
<feature type="transmembrane region" description="Helical" evidence="8">
    <location>
        <begin position="226"/>
        <end position="251"/>
    </location>
</feature>
<evidence type="ECO:0000313" key="10">
    <source>
        <dbReference type="EMBL" id="MEX0408124.1"/>
    </source>
</evidence>
<dbReference type="InterPro" id="IPR050586">
    <property type="entry name" value="CPA3_Na-H_Antiporter_D"/>
</dbReference>